<dbReference type="Proteomes" id="UP000177269">
    <property type="component" value="Unassembled WGS sequence"/>
</dbReference>
<evidence type="ECO:0000256" key="1">
    <source>
        <dbReference type="ARBA" id="ARBA00022729"/>
    </source>
</evidence>
<dbReference type="PANTHER" id="PTHR47637">
    <property type="entry name" value="CHAPERONE SURA"/>
    <property type="match status" value="1"/>
</dbReference>
<dbReference type="SUPFAM" id="SSF109998">
    <property type="entry name" value="Triger factor/SurA peptide-binding domain-like"/>
    <property type="match status" value="1"/>
</dbReference>
<protein>
    <recommendedName>
        <fullName evidence="5">SurA N-terminal domain-containing protein</fullName>
    </recommendedName>
</protein>
<feature type="transmembrane region" description="Helical" evidence="2">
    <location>
        <begin position="46"/>
        <end position="63"/>
    </location>
</feature>
<name>A0A1G2P5Z1_9BACT</name>
<evidence type="ECO:0000256" key="2">
    <source>
        <dbReference type="SAM" id="Phobius"/>
    </source>
</evidence>
<keyword evidence="2" id="KW-0472">Membrane</keyword>
<dbReference type="InterPro" id="IPR027304">
    <property type="entry name" value="Trigger_fact/SurA_dom_sf"/>
</dbReference>
<evidence type="ECO:0000313" key="3">
    <source>
        <dbReference type="EMBL" id="OHA43042.1"/>
    </source>
</evidence>
<keyword evidence="2" id="KW-0812">Transmembrane</keyword>
<proteinExistence type="predicted"/>
<dbReference type="PANTHER" id="PTHR47637:SF1">
    <property type="entry name" value="CHAPERONE SURA"/>
    <property type="match status" value="1"/>
</dbReference>
<accession>A0A1G2P5Z1</accession>
<comment type="caution">
    <text evidence="3">The sequence shown here is derived from an EMBL/GenBank/DDBJ whole genome shotgun (WGS) entry which is preliminary data.</text>
</comment>
<dbReference type="AlphaFoldDB" id="A0A1G2P5Z1"/>
<dbReference type="Pfam" id="PF13624">
    <property type="entry name" value="SurA_N_3"/>
    <property type="match status" value="1"/>
</dbReference>
<dbReference type="Gene3D" id="1.10.4030.10">
    <property type="entry name" value="Porin chaperone SurA, peptide-binding domain"/>
    <property type="match status" value="1"/>
</dbReference>
<keyword evidence="2" id="KW-1133">Transmembrane helix</keyword>
<reference evidence="3 4" key="1">
    <citation type="journal article" date="2016" name="Nat. Commun.">
        <title>Thousands of microbial genomes shed light on interconnected biogeochemical processes in an aquifer system.</title>
        <authorList>
            <person name="Anantharaman K."/>
            <person name="Brown C.T."/>
            <person name="Hug L.A."/>
            <person name="Sharon I."/>
            <person name="Castelle C.J."/>
            <person name="Probst A.J."/>
            <person name="Thomas B.C."/>
            <person name="Singh A."/>
            <person name="Wilkins M.J."/>
            <person name="Karaoz U."/>
            <person name="Brodie E.L."/>
            <person name="Williams K.H."/>
            <person name="Hubbard S.S."/>
            <person name="Banfield J.F."/>
        </authorList>
    </citation>
    <scope>NUCLEOTIDE SEQUENCE [LARGE SCALE GENOMIC DNA]</scope>
</reference>
<sequence length="231" mass="26193">MVVHIFYSYIIISNDKQIINSLIYFMDNETQDAVITNKKKFGAKPIIYILIIVIIVAVGLYFSRGMIAATVDGSPITKSTLNKKLEKQFGKEVLDALIIEKLVEKAAEEKNITVNDEDVNTEIQNIENQLAAQDTTLEQALQTQGLTVKDLKDQIILQKKLELLLAGEINVTDDEVNKFITDNNLTIPAENPDAFIAQVRQQLNQQKINTRAQDWINEQKSSAKIKYYTEF</sequence>
<organism evidence="3 4">
    <name type="scientific">Candidatus Taylorbacteria bacterium RIFCSPLOWO2_12_FULL_43_20</name>
    <dbReference type="NCBI Taxonomy" id="1802332"/>
    <lineage>
        <taxon>Bacteria</taxon>
        <taxon>Candidatus Tayloriibacteriota</taxon>
    </lineage>
</organism>
<dbReference type="EMBL" id="MHSK01000001">
    <property type="protein sequence ID" value="OHA43042.1"/>
    <property type="molecule type" value="Genomic_DNA"/>
</dbReference>
<gene>
    <name evidence="3" type="ORF">A3G52_04450</name>
</gene>
<dbReference type="InterPro" id="IPR050280">
    <property type="entry name" value="OMP_Chaperone_SurA"/>
</dbReference>
<keyword evidence="1" id="KW-0732">Signal</keyword>
<evidence type="ECO:0008006" key="5">
    <source>
        <dbReference type="Google" id="ProtNLM"/>
    </source>
</evidence>
<evidence type="ECO:0000313" key="4">
    <source>
        <dbReference type="Proteomes" id="UP000177269"/>
    </source>
</evidence>